<dbReference type="EMBL" id="MN448274">
    <property type="protein sequence ID" value="QFG73907.1"/>
    <property type="molecule type" value="Genomic_DNA"/>
</dbReference>
<protein>
    <submittedName>
        <fullName evidence="1">Uncharacterized protein</fullName>
    </submittedName>
</protein>
<organism evidence="1">
    <name type="scientific">Megaviridae environmental sample</name>
    <dbReference type="NCBI Taxonomy" id="1737588"/>
    <lineage>
        <taxon>Viruses</taxon>
        <taxon>Varidnaviria</taxon>
        <taxon>Bamfordvirae</taxon>
        <taxon>Nucleocytoviricota</taxon>
        <taxon>Megaviricetes</taxon>
        <taxon>Imitervirales</taxon>
        <taxon>Mimiviridae</taxon>
        <taxon>environmental samples</taxon>
    </lineage>
</organism>
<proteinExistence type="predicted"/>
<name>A0A5J6VIG5_9VIRU</name>
<accession>A0A5J6VIG5</accession>
<sequence>MPKYKHRCEGLGRTIKPLKDKITRTKRLNSMISLQTKERIYDIAMHVNNCYDEKVNVFQAALDQGGGCAKCCTSLFWNDINLDTPCTWVYTGEIICSVCAKN</sequence>
<evidence type="ECO:0000313" key="1">
    <source>
        <dbReference type="EMBL" id="QFG73907.1"/>
    </source>
</evidence>
<reference evidence="1" key="1">
    <citation type="journal article" date="2019" name="Philos. Trans. R. Soc. Lond., B, Biol. Sci.">
        <title>Targeted metagenomic recovery of four divergent viruses reveals shared and distinctive characteristics of giant viruses of marine eukaryotes.</title>
        <authorList>
            <person name="Needham D.M."/>
            <person name="Poirier C."/>
            <person name="Hehenberger E."/>
            <person name="Jimenez V."/>
            <person name="Swalwell J.E."/>
            <person name="Santoro A.E."/>
            <person name="Worden A.Z."/>
        </authorList>
    </citation>
    <scope>NUCLEOTIDE SEQUENCE</scope>
    <source>
        <strain evidence="1">OPacV-662</strain>
    </source>
</reference>